<dbReference type="Pfam" id="PF01195">
    <property type="entry name" value="Pept_tRNA_hydro"/>
    <property type="match status" value="1"/>
</dbReference>
<dbReference type="EMBL" id="KN818239">
    <property type="protein sequence ID" value="KIL65832.1"/>
    <property type="molecule type" value="Genomic_DNA"/>
</dbReference>
<dbReference type="EC" id="3.1.1.29" evidence="1"/>
<keyword evidence="7" id="KW-1185">Reference proteome</keyword>
<dbReference type="SUPFAM" id="SSF53178">
    <property type="entry name" value="Peptidyl-tRNA hydrolase-like"/>
    <property type="match status" value="1"/>
</dbReference>
<evidence type="ECO:0000256" key="2">
    <source>
        <dbReference type="ARBA" id="ARBA00022555"/>
    </source>
</evidence>
<evidence type="ECO:0000256" key="3">
    <source>
        <dbReference type="ARBA" id="ARBA00022801"/>
    </source>
</evidence>
<comment type="similarity">
    <text evidence="5">Belongs to the PTH family.</text>
</comment>
<sequence length="185" mass="20015">MVSPLLVVGLGNLPYPLTRHSVGHLVLDALALRLGIRLSPDRHGYSGQGLVNIGETTVSLTLFKSIESLMNISGPSIAATYRKNVTNPKSLVVITDSLMHQSEKLSAKIGGSANGHNGMKSVIAALGGETEFYRFRIGIGRNDGDAAAYVLSKLSSHERRFWADEGLDLILAELENVVRRNDLHQ</sequence>
<gene>
    <name evidence="6" type="ORF">M378DRAFT_161457</name>
</gene>
<organism evidence="6 7">
    <name type="scientific">Amanita muscaria (strain Koide BX008)</name>
    <dbReference type="NCBI Taxonomy" id="946122"/>
    <lineage>
        <taxon>Eukaryota</taxon>
        <taxon>Fungi</taxon>
        <taxon>Dikarya</taxon>
        <taxon>Basidiomycota</taxon>
        <taxon>Agaricomycotina</taxon>
        <taxon>Agaricomycetes</taxon>
        <taxon>Agaricomycetidae</taxon>
        <taxon>Agaricales</taxon>
        <taxon>Pluteineae</taxon>
        <taxon>Amanitaceae</taxon>
        <taxon>Amanita</taxon>
    </lineage>
</organism>
<keyword evidence="3" id="KW-0378">Hydrolase</keyword>
<name>A0A0C2WVM4_AMAMK</name>
<dbReference type="InterPro" id="IPR018171">
    <property type="entry name" value="Pept_tRNA_hydro_CS"/>
</dbReference>
<dbReference type="OrthoDB" id="1711136at2759"/>
<dbReference type="GO" id="GO:0004045">
    <property type="term" value="F:peptidyl-tRNA hydrolase activity"/>
    <property type="evidence" value="ECO:0007669"/>
    <property type="project" value="UniProtKB-EC"/>
</dbReference>
<dbReference type="Gene3D" id="3.40.50.1470">
    <property type="entry name" value="Peptidyl-tRNA hydrolase"/>
    <property type="match status" value="1"/>
</dbReference>
<evidence type="ECO:0000313" key="7">
    <source>
        <dbReference type="Proteomes" id="UP000054549"/>
    </source>
</evidence>
<dbReference type="GO" id="GO:0000049">
    <property type="term" value="F:tRNA binding"/>
    <property type="evidence" value="ECO:0007669"/>
    <property type="project" value="UniProtKB-KW"/>
</dbReference>
<reference evidence="6 7" key="1">
    <citation type="submission" date="2014-04" db="EMBL/GenBank/DDBJ databases">
        <title>Evolutionary Origins and Diversification of the Mycorrhizal Mutualists.</title>
        <authorList>
            <consortium name="DOE Joint Genome Institute"/>
            <consortium name="Mycorrhizal Genomics Consortium"/>
            <person name="Kohler A."/>
            <person name="Kuo A."/>
            <person name="Nagy L.G."/>
            <person name="Floudas D."/>
            <person name="Copeland A."/>
            <person name="Barry K.W."/>
            <person name="Cichocki N."/>
            <person name="Veneault-Fourrey C."/>
            <person name="LaButti K."/>
            <person name="Lindquist E.A."/>
            <person name="Lipzen A."/>
            <person name="Lundell T."/>
            <person name="Morin E."/>
            <person name="Murat C."/>
            <person name="Riley R."/>
            <person name="Ohm R."/>
            <person name="Sun H."/>
            <person name="Tunlid A."/>
            <person name="Henrissat B."/>
            <person name="Grigoriev I.V."/>
            <person name="Hibbett D.S."/>
            <person name="Martin F."/>
        </authorList>
    </citation>
    <scope>NUCLEOTIDE SEQUENCE [LARGE SCALE GENOMIC DNA]</scope>
    <source>
        <strain evidence="6 7">Koide BX008</strain>
    </source>
</reference>
<dbReference type="FunCoup" id="A0A0C2WVM4">
    <property type="interactions" value="138"/>
</dbReference>
<dbReference type="HOGENOM" id="CLU_062456_2_3_1"/>
<dbReference type="InParanoid" id="A0A0C2WVM4"/>
<evidence type="ECO:0000256" key="4">
    <source>
        <dbReference type="ARBA" id="ARBA00022884"/>
    </source>
</evidence>
<keyword evidence="4" id="KW-0694">RNA-binding</keyword>
<evidence type="ECO:0000256" key="5">
    <source>
        <dbReference type="ARBA" id="ARBA00038063"/>
    </source>
</evidence>
<dbReference type="AlphaFoldDB" id="A0A0C2WVM4"/>
<dbReference type="PANTHER" id="PTHR17224:SF1">
    <property type="entry name" value="PEPTIDYL-TRNA HYDROLASE"/>
    <property type="match status" value="1"/>
</dbReference>
<dbReference type="PANTHER" id="PTHR17224">
    <property type="entry name" value="PEPTIDYL-TRNA HYDROLASE"/>
    <property type="match status" value="1"/>
</dbReference>
<dbReference type="Proteomes" id="UP000054549">
    <property type="component" value="Unassembled WGS sequence"/>
</dbReference>
<dbReference type="InterPro" id="IPR001328">
    <property type="entry name" value="Pept_tRNA_hydro"/>
</dbReference>
<dbReference type="STRING" id="946122.A0A0C2WVM4"/>
<dbReference type="NCBIfam" id="TIGR00447">
    <property type="entry name" value="pth"/>
    <property type="match status" value="1"/>
</dbReference>
<evidence type="ECO:0000313" key="6">
    <source>
        <dbReference type="EMBL" id="KIL65832.1"/>
    </source>
</evidence>
<evidence type="ECO:0000256" key="1">
    <source>
        <dbReference type="ARBA" id="ARBA00013260"/>
    </source>
</evidence>
<dbReference type="PROSITE" id="PS01196">
    <property type="entry name" value="PEPT_TRNA_HYDROL_2"/>
    <property type="match status" value="1"/>
</dbReference>
<keyword evidence="2" id="KW-0820">tRNA-binding</keyword>
<accession>A0A0C2WVM4</accession>
<protein>
    <recommendedName>
        <fullName evidence="1">peptidyl-tRNA hydrolase</fullName>
        <ecNumber evidence="1">3.1.1.29</ecNumber>
    </recommendedName>
</protein>
<dbReference type="InterPro" id="IPR036416">
    <property type="entry name" value="Pept_tRNA_hydro_sf"/>
</dbReference>
<proteinExistence type="inferred from homology"/>